<dbReference type="AlphaFoldDB" id="A0A0R3W983"/>
<name>A0A0R3W983_TAEAS</name>
<proteinExistence type="predicted"/>
<dbReference type="WBParaSite" id="TASK_0000699001-mRNA-1">
    <property type="protein sequence ID" value="TASK_0000699001-mRNA-1"/>
    <property type="gene ID" value="TASK_0000699001"/>
</dbReference>
<organism evidence="2">
    <name type="scientific">Taenia asiatica</name>
    <name type="common">Asian tapeworm</name>
    <dbReference type="NCBI Taxonomy" id="60517"/>
    <lineage>
        <taxon>Eukaryota</taxon>
        <taxon>Metazoa</taxon>
        <taxon>Spiralia</taxon>
        <taxon>Lophotrochozoa</taxon>
        <taxon>Platyhelminthes</taxon>
        <taxon>Cestoda</taxon>
        <taxon>Eucestoda</taxon>
        <taxon>Cyclophyllidea</taxon>
        <taxon>Taeniidae</taxon>
        <taxon>Taenia</taxon>
    </lineage>
</organism>
<sequence>LEDLKQVRQTGDRWLHEELVAKTQFLKDLEKKFVKVSAELEVCLHISEGLLKMNVADANAKNKALEEALRCKQETLQSVIAERDAIRKAKCTLTLRLQVAEDQLRDVEHKLNSRVLGVEIEKARLTEILEGVRDVTETAEEISSRIQRTLCDAGVTVPQHLPSNNSPTLLIQKLIDYQSAHLEQTDDEVKVAFREKTEKLIASLSQRIEG</sequence>
<keyword evidence="1" id="KW-0175">Coiled coil</keyword>
<protein>
    <submittedName>
        <fullName evidence="2">Coiled-coil domain containing 170</fullName>
    </submittedName>
</protein>
<evidence type="ECO:0000256" key="1">
    <source>
        <dbReference type="SAM" id="Coils"/>
    </source>
</evidence>
<feature type="coiled-coil region" evidence="1">
    <location>
        <begin position="55"/>
        <end position="82"/>
    </location>
</feature>
<accession>A0A0R3W983</accession>
<evidence type="ECO:0000313" key="2">
    <source>
        <dbReference type="WBParaSite" id="TASK_0000699001-mRNA-1"/>
    </source>
</evidence>
<reference evidence="2" key="1">
    <citation type="submission" date="2017-02" db="UniProtKB">
        <authorList>
            <consortium name="WormBaseParasite"/>
        </authorList>
    </citation>
    <scope>IDENTIFICATION</scope>
</reference>